<evidence type="ECO:0000256" key="1">
    <source>
        <dbReference type="SAM" id="MobiDB-lite"/>
    </source>
</evidence>
<feature type="region of interest" description="Disordered" evidence="1">
    <location>
        <begin position="286"/>
        <end position="309"/>
    </location>
</feature>
<protein>
    <submittedName>
        <fullName evidence="2">Uncharacterized protein</fullName>
    </submittedName>
</protein>
<feature type="compositionally biased region" description="Polar residues" evidence="1">
    <location>
        <begin position="106"/>
        <end position="122"/>
    </location>
</feature>
<dbReference type="EMBL" id="BEGY01000034">
    <property type="protein sequence ID" value="GAX78633.1"/>
    <property type="molecule type" value="Genomic_DNA"/>
</dbReference>
<feature type="region of interest" description="Disordered" evidence="1">
    <location>
        <begin position="1"/>
        <end position="264"/>
    </location>
</feature>
<evidence type="ECO:0000313" key="3">
    <source>
        <dbReference type="Proteomes" id="UP000232323"/>
    </source>
</evidence>
<feature type="compositionally biased region" description="Polar residues" evidence="1">
    <location>
        <begin position="204"/>
        <end position="226"/>
    </location>
</feature>
<proteinExistence type="predicted"/>
<feature type="compositionally biased region" description="Low complexity" evidence="1">
    <location>
        <begin position="295"/>
        <end position="307"/>
    </location>
</feature>
<feature type="compositionally biased region" description="Low complexity" evidence="1">
    <location>
        <begin position="192"/>
        <end position="203"/>
    </location>
</feature>
<reference evidence="2 3" key="1">
    <citation type="submission" date="2017-08" db="EMBL/GenBank/DDBJ databases">
        <title>Acidophilic green algal genome provides insights into adaptation to an acidic environment.</title>
        <authorList>
            <person name="Hirooka S."/>
            <person name="Hirose Y."/>
            <person name="Kanesaki Y."/>
            <person name="Higuchi S."/>
            <person name="Fujiwara T."/>
            <person name="Onuma R."/>
            <person name="Era A."/>
            <person name="Ohbayashi R."/>
            <person name="Uzuka A."/>
            <person name="Nozaki H."/>
            <person name="Yoshikawa H."/>
            <person name="Miyagishima S.Y."/>
        </authorList>
    </citation>
    <scope>NUCLEOTIDE SEQUENCE [LARGE SCALE GENOMIC DNA]</scope>
    <source>
        <strain evidence="2 3">NIES-2499</strain>
    </source>
</reference>
<feature type="compositionally biased region" description="Basic and acidic residues" evidence="1">
    <location>
        <begin position="24"/>
        <end position="35"/>
    </location>
</feature>
<dbReference type="AlphaFoldDB" id="A0A250X6C5"/>
<name>A0A250X6C5_9CHLO</name>
<dbReference type="OrthoDB" id="10042368at2759"/>
<accession>A0A250X6C5</accession>
<evidence type="ECO:0000313" key="2">
    <source>
        <dbReference type="EMBL" id="GAX78633.1"/>
    </source>
</evidence>
<dbReference type="Proteomes" id="UP000232323">
    <property type="component" value="Unassembled WGS sequence"/>
</dbReference>
<keyword evidence="3" id="KW-1185">Reference proteome</keyword>
<organism evidence="2 3">
    <name type="scientific">Chlamydomonas eustigma</name>
    <dbReference type="NCBI Taxonomy" id="1157962"/>
    <lineage>
        <taxon>Eukaryota</taxon>
        <taxon>Viridiplantae</taxon>
        <taxon>Chlorophyta</taxon>
        <taxon>core chlorophytes</taxon>
        <taxon>Chlorophyceae</taxon>
        <taxon>CS clade</taxon>
        <taxon>Chlamydomonadales</taxon>
        <taxon>Chlamydomonadaceae</taxon>
        <taxon>Chlamydomonas</taxon>
    </lineage>
</organism>
<feature type="compositionally biased region" description="Polar residues" evidence="1">
    <location>
        <begin position="70"/>
        <end position="79"/>
    </location>
</feature>
<comment type="caution">
    <text evidence="2">The sequence shown here is derived from an EMBL/GenBank/DDBJ whole genome shotgun (WGS) entry which is preliminary data.</text>
</comment>
<sequence>MGLFSCFAATRRGRPGKEGTSFDDIGKFGDEKPEVPESTGVSEGEGSLNHQKEQTRSGGIADRQEMFISKQPSSSQPSAHGSRLTEYSIKDHSDPQPSTLLHPHVNPSSTPLNPNRGGSQPQIHIPSPLPPQDSFNSPIAGSRRSDLEMPMSPTSSINPSSPLRRISVAKDDGTYSNPATTNTTRIPAPVRSGLQGSPSGLQGTPSGLQGTPSGLQGTPSGLQGTPSGLRGTPSGLQGTPSGLRGTPSGLQGTPSFKHQAEPLMSPTPSMKAIWATNAATSPAAVPLNTGRDGMTSLTPSSSSPLSPVDGAGIITPAAISEDSPPGLVSNLNTMQQVMAMHAVR</sequence>
<feature type="compositionally biased region" description="Polar residues" evidence="1">
    <location>
        <begin position="152"/>
        <end position="161"/>
    </location>
</feature>
<feature type="compositionally biased region" description="Polar residues" evidence="1">
    <location>
        <begin position="174"/>
        <end position="185"/>
    </location>
</feature>
<gene>
    <name evidence="2" type="ORF">CEUSTIGMA_g6071.t1</name>
</gene>